<dbReference type="NCBIfam" id="TIGR00247">
    <property type="entry name" value="endolytic transglycosylase MltG"/>
    <property type="match status" value="1"/>
</dbReference>
<dbReference type="PANTHER" id="PTHR30518:SF2">
    <property type="entry name" value="ENDOLYTIC MUREIN TRANSGLYCOSYLASE"/>
    <property type="match status" value="1"/>
</dbReference>
<evidence type="ECO:0000256" key="5">
    <source>
        <dbReference type="ARBA" id="ARBA00023239"/>
    </source>
</evidence>
<protein>
    <recommendedName>
        <fullName evidence="7">Endolytic murein transglycosylase</fullName>
        <ecNumber evidence="7">4.2.2.29</ecNumber>
    </recommendedName>
    <alternativeName>
        <fullName evidence="7">Peptidoglycan lytic transglycosylase</fullName>
    </alternativeName>
    <alternativeName>
        <fullName evidence="7">Peptidoglycan polymerization terminase</fullName>
    </alternativeName>
</protein>
<dbReference type="EMBL" id="ADVG01000003">
    <property type="protein sequence ID" value="EFH83939.1"/>
    <property type="molecule type" value="Genomic_DNA"/>
</dbReference>
<evidence type="ECO:0000256" key="3">
    <source>
        <dbReference type="ARBA" id="ARBA00022989"/>
    </source>
</evidence>
<dbReference type="PANTHER" id="PTHR30518">
    <property type="entry name" value="ENDOLYTIC MUREIN TRANSGLYCOSYLASE"/>
    <property type="match status" value="1"/>
</dbReference>
<dbReference type="HAMAP" id="MF_02065">
    <property type="entry name" value="MltG"/>
    <property type="match status" value="1"/>
</dbReference>
<evidence type="ECO:0000256" key="7">
    <source>
        <dbReference type="HAMAP-Rule" id="MF_02065"/>
    </source>
</evidence>
<dbReference type="FunCoup" id="D6TU38">
    <property type="interactions" value="411"/>
</dbReference>
<dbReference type="InParanoid" id="D6TU38"/>
<dbReference type="RefSeq" id="WP_007915025.1">
    <property type="nucleotide sequence ID" value="NZ_ADVG01000003.1"/>
</dbReference>
<comment type="catalytic activity">
    <reaction evidence="7">
        <text>a peptidoglycan chain = a peptidoglycan chain with N-acetyl-1,6-anhydromuramyl-[peptide] at the reducing end + a peptidoglycan chain with N-acetylglucosamine at the non-reducing end.</text>
        <dbReference type="EC" id="4.2.2.29"/>
    </reaction>
</comment>
<feature type="site" description="Important for catalytic activity" evidence="7">
    <location>
        <position position="231"/>
    </location>
</feature>
<dbReference type="eggNOG" id="COG1559">
    <property type="taxonomic scope" value="Bacteria"/>
</dbReference>
<evidence type="ECO:0000313" key="8">
    <source>
        <dbReference type="EMBL" id="EFH83939.1"/>
    </source>
</evidence>
<dbReference type="STRING" id="485913.Krac_4943"/>
<accession>D6TU38</accession>
<keyword evidence="9" id="KW-1185">Reference proteome</keyword>
<comment type="function">
    <text evidence="7">Functions as a peptidoglycan terminase that cleaves nascent peptidoglycan strands endolytically to terminate their elongation.</text>
</comment>
<keyword evidence="5 7" id="KW-0456">Lyase</keyword>
<dbReference type="GO" id="GO:0005886">
    <property type="term" value="C:plasma membrane"/>
    <property type="evidence" value="ECO:0007669"/>
    <property type="project" value="UniProtKB-UniRule"/>
</dbReference>
<sequence>MKKRGYGPLIAVFLVTLIMFGTLWESWSALNTLLTPPEVTKTDKISLVINDGESTQQIADELQARGLVRNALAFRLLARIKGLDVKLQAGAYTLTPGMNTDQIIAKLLNGQPDGKRFLIHDGYRLEQIANSANAIKLPHFSKDDFLNYTKHPDKFPDKAKYPILHNLSSMEGLMYPETYIVPVTYNTVQMIDMILDQFIKVEKDNNLVALAQQHQLSEYQMIILASIVQREASNAKQMPTIAGIYWNLDKNPSEETVGFLSSDPTVEYAYDTDHPPANGKYWNDLNNYGSGKTVELDNPFNTYMHKGWTPTPISSPNLAALQAAASPAKTDCYFFLTNPANGDLICAKTYAEHLKNTGKYLNKH</sequence>
<dbReference type="GO" id="GO:0071555">
    <property type="term" value="P:cell wall organization"/>
    <property type="evidence" value="ECO:0007669"/>
    <property type="project" value="UniProtKB-KW"/>
</dbReference>
<proteinExistence type="inferred from homology"/>
<dbReference type="Pfam" id="PF02618">
    <property type="entry name" value="YceG"/>
    <property type="match status" value="1"/>
</dbReference>
<name>D6TU38_KTERA</name>
<comment type="caution">
    <text evidence="8">The sequence shown here is derived from an EMBL/GenBank/DDBJ whole genome shotgun (WGS) entry which is preliminary data.</text>
</comment>
<keyword evidence="3 7" id="KW-1133">Transmembrane helix</keyword>
<evidence type="ECO:0000256" key="1">
    <source>
        <dbReference type="ARBA" id="ARBA00022475"/>
    </source>
</evidence>
<evidence type="ECO:0000256" key="4">
    <source>
        <dbReference type="ARBA" id="ARBA00023136"/>
    </source>
</evidence>
<keyword evidence="6 7" id="KW-0961">Cell wall biogenesis/degradation</keyword>
<dbReference type="AlphaFoldDB" id="D6TU38"/>
<dbReference type="EC" id="4.2.2.29" evidence="7"/>
<keyword evidence="1 7" id="KW-1003">Cell membrane</keyword>
<dbReference type="InterPro" id="IPR003770">
    <property type="entry name" value="MLTG-like"/>
</dbReference>
<keyword evidence="2 7" id="KW-0812">Transmembrane</keyword>
<dbReference type="Gene3D" id="3.30.1490.480">
    <property type="entry name" value="Endolytic murein transglycosylase"/>
    <property type="match status" value="1"/>
</dbReference>
<organism evidence="8 9">
    <name type="scientific">Ktedonobacter racemifer DSM 44963</name>
    <dbReference type="NCBI Taxonomy" id="485913"/>
    <lineage>
        <taxon>Bacteria</taxon>
        <taxon>Bacillati</taxon>
        <taxon>Chloroflexota</taxon>
        <taxon>Ktedonobacteria</taxon>
        <taxon>Ktedonobacterales</taxon>
        <taxon>Ktedonobacteraceae</taxon>
        <taxon>Ktedonobacter</taxon>
    </lineage>
</organism>
<evidence type="ECO:0000256" key="6">
    <source>
        <dbReference type="ARBA" id="ARBA00023316"/>
    </source>
</evidence>
<evidence type="ECO:0000313" key="9">
    <source>
        <dbReference type="Proteomes" id="UP000004508"/>
    </source>
</evidence>
<dbReference type="GO" id="GO:0009252">
    <property type="term" value="P:peptidoglycan biosynthetic process"/>
    <property type="evidence" value="ECO:0007669"/>
    <property type="project" value="UniProtKB-UniRule"/>
</dbReference>
<evidence type="ECO:0000256" key="2">
    <source>
        <dbReference type="ARBA" id="ARBA00022692"/>
    </source>
</evidence>
<dbReference type="OrthoDB" id="9814591at2"/>
<comment type="similarity">
    <text evidence="7">Belongs to the transglycosylase MltG family.</text>
</comment>
<gene>
    <name evidence="7" type="primary">mltG</name>
    <name evidence="8" type="ORF">Krac_4943</name>
</gene>
<keyword evidence="4 7" id="KW-0472">Membrane</keyword>
<dbReference type="Proteomes" id="UP000004508">
    <property type="component" value="Unassembled WGS sequence"/>
</dbReference>
<reference evidence="8 9" key="1">
    <citation type="journal article" date="2011" name="Stand. Genomic Sci.">
        <title>Non-contiguous finished genome sequence and contextual data of the filamentous soil bacterium Ktedonobacter racemifer type strain (SOSP1-21).</title>
        <authorList>
            <person name="Chang Y.J."/>
            <person name="Land M."/>
            <person name="Hauser L."/>
            <person name="Chertkov O."/>
            <person name="Del Rio T.G."/>
            <person name="Nolan M."/>
            <person name="Copeland A."/>
            <person name="Tice H."/>
            <person name="Cheng J.F."/>
            <person name="Lucas S."/>
            <person name="Han C."/>
            <person name="Goodwin L."/>
            <person name="Pitluck S."/>
            <person name="Ivanova N."/>
            <person name="Ovchinikova G."/>
            <person name="Pati A."/>
            <person name="Chen A."/>
            <person name="Palaniappan K."/>
            <person name="Mavromatis K."/>
            <person name="Liolios K."/>
            <person name="Brettin T."/>
            <person name="Fiebig A."/>
            <person name="Rohde M."/>
            <person name="Abt B."/>
            <person name="Goker M."/>
            <person name="Detter J.C."/>
            <person name="Woyke T."/>
            <person name="Bristow J."/>
            <person name="Eisen J.A."/>
            <person name="Markowitz V."/>
            <person name="Hugenholtz P."/>
            <person name="Kyrpides N.C."/>
            <person name="Klenk H.P."/>
            <person name="Lapidus A."/>
        </authorList>
    </citation>
    <scope>NUCLEOTIDE SEQUENCE [LARGE SCALE GENOMIC DNA]</scope>
    <source>
        <strain evidence="9">DSM 44963</strain>
    </source>
</reference>
<dbReference type="GO" id="GO:0008932">
    <property type="term" value="F:lytic endotransglycosylase activity"/>
    <property type="evidence" value="ECO:0007669"/>
    <property type="project" value="UniProtKB-UniRule"/>
</dbReference>